<dbReference type="InterPro" id="IPR001173">
    <property type="entry name" value="Glyco_trans_2-like"/>
</dbReference>
<dbReference type="GO" id="GO:0016757">
    <property type="term" value="F:glycosyltransferase activity"/>
    <property type="evidence" value="ECO:0007669"/>
    <property type="project" value="UniProtKB-KW"/>
</dbReference>
<name>A0ABT0DLK5_9HYPH</name>
<gene>
    <name evidence="2" type="ORF">MWN33_08975</name>
</gene>
<dbReference type="EC" id="2.4.-.-" evidence="2"/>
<organism evidence="2 3">
    <name type="scientific">Ancylobacter koreensis</name>
    <dbReference type="NCBI Taxonomy" id="266121"/>
    <lineage>
        <taxon>Bacteria</taxon>
        <taxon>Pseudomonadati</taxon>
        <taxon>Pseudomonadota</taxon>
        <taxon>Alphaproteobacteria</taxon>
        <taxon>Hyphomicrobiales</taxon>
        <taxon>Xanthobacteraceae</taxon>
        <taxon>Ancylobacter</taxon>
    </lineage>
</organism>
<dbReference type="Proteomes" id="UP001202867">
    <property type="component" value="Unassembled WGS sequence"/>
</dbReference>
<comment type="caution">
    <text evidence="2">The sequence shown here is derived from an EMBL/GenBank/DDBJ whole genome shotgun (WGS) entry which is preliminary data.</text>
</comment>
<reference evidence="3" key="1">
    <citation type="submission" date="2023-07" db="EMBL/GenBank/DDBJ databases">
        <title>Ancylobacter moscoviensis sp. nov., facultatively methylotrophic bacteria from activated sludge and the reclassification of Starkeya novella (Starkey 1934) Kelly et al. 2000 as Ancylobacter novellus comb. nov., Starkeya koreensis Im et al. 2006 as Ancylobacter koreensis comb.nov., Angulomicrobium tetraedrale Vasil'eva et al. 1986 as Ancylobacter tetraedralis comb. nov., Angulomicrobium amanitiforme Fritz et al. 2004 as Ancylobacter amanitiformis comb. nov. and Methylorhabdus multivorans Doronina et al. 1996 as Ancylobacter multivorans comb. nov. and emended description of the genus Ancylobacter.</title>
        <authorList>
            <person name="Doronina N."/>
            <person name="Chemodurova A."/>
            <person name="Grouzdev D."/>
            <person name="Koziaeva V."/>
            <person name="Shi W."/>
            <person name="Wu L."/>
            <person name="Kaparullina E."/>
        </authorList>
    </citation>
    <scope>NUCLEOTIDE SEQUENCE [LARGE SCALE GENOMIC DNA]</scope>
    <source>
        <strain evidence="3">Jip08</strain>
    </source>
</reference>
<dbReference type="Pfam" id="PF00535">
    <property type="entry name" value="Glycos_transf_2"/>
    <property type="match status" value="1"/>
</dbReference>
<evidence type="ECO:0000259" key="1">
    <source>
        <dbReference type="Pfam" id="PF00535"/>
    </source>
</evidence>
<evidence type="ECO:0000313" key="3">
    <source>
        <dbReference type="Proteomes" id="UP001202867"/>
    </source>
</evidence>
<sequence length="303" mass="33047">MEAPAAPLVTVITPAYNQAKFLPETIDSILSNGYAPIEFIVLDDGSRDKTRAVLESYRDRLTIVSHANMGETRTVNKGIAMARGAFVMTVNADDPLRPGAIGKLAAALVAQPEALLAYPDWESIDDAGKLLETVNLPDYTLTSLFHPSYSIALGPGVMIRRAAFERVGYRDPRLRYASDIDLWARMALAGPFAHVPEVLATHRVHGEAASTAHRGWRLAWEVPLVARRALARPGTPAELLAARRSILANAHGAAIMLYAGRHLRARLAHAAALAWYTGSLSRARRLLRATSIRRQPAPVQSNR</sequence>
<dbReference type="SUPFAM" id="SSF53448">
    <property type="entry name" value="Nucleotide-diphospho-sugar transferases"/>
    <property type="match status" value="1"/>
</dbReference>
<keyword evidence="3" id="KW-1185">Reference proteome</keyword>
<accession>A0ABT0DLK5</accession>
<dbReference type="InterPro" id="IPR029044">
    <property type="entry name" value="Nucleotide-diphossugar_trans"/>
</dbReference>
<dbReference type="PANTHER" id="PTHR43685">
    <property type="entry name" value="GLYCOSYLTRANSFERASE"/>
    <property type="match status" value="1"/>
</dbReference>
<proteinExistence type="predicted"/>
<keyword evidence="2" id="KW-0328">Glycosyltransferase</keyword>
<dbReference type="EMBL" id="JALKCG010000002">
    <property type="protein sequence ID" value="MCK0208161.1"/>
    <property type="molecule type" value="Genomic_DNA"/>
</dbReference>
<feature type="domain" description="Glycosyltransferase 2-like" evidence="1">
    <location>
        <begin position="10"/>
        <end position="167"/>
    </location>
</feature>
<evidence type="ECO:0000313" key="2">
    <source>
        <dbReference type="EMBL" id="MCK0208161.1"/>
    </source>
</evidence>
<dbReference type="PANTHER" id="PTHR43685:SF2">
    <property type="entry name" value="GLYCOSYLTRANSFERASE 2-LIKE DOMAIN-CONTAINING PROTEIN"/>
    <property type="match status" value="1"/>
</dbReference>
<dbReference type="RefSeq" id="WP_247200143.1">
    <property type="nucleotide sequence ID" value="NZ_JALKCG010000002.1"/>
</dbReference>
<dbReference type="InterPro" id="IPR050834">
    <property type="entry name" value="Glycosyltransf_2"/>
</dbReference>
<dbReference type="Gene3D" id="3.90.550.10">
    <property type="entry name" value="Spore Coat Polysaccharide Biosynthesis Protein SpsA, Chain A"/>
    <property type="match status" value="1"/>
</dbReference>
<keyword evidence="2" id="KW-0808">Transferase</keyword>
<protein>
    <submittedName>
        <fullName evidence="2">Glycosyltransferase</fullName>
        <ecNumber evidence="2">2.4.-.-</ecNumber>
    </submittedName>
</protein>